<protein>
    <submittedName>
        <fullName evidence="6">MBL fold metallo-hydrolase</fullName>
    </submittedName>
</protein>
<dbReference type="AlphaFoldDB" id="A0A540V699"/>
<keyword evidence="7" id="KW-1185">Reference proteome</keyword>
<evidence type="ECO:0000256" key="2">
    <source>
        <dbReference type="ARBA" id="ARBA00022723"/>
    </source>
</evidence>
<dbReference type="CDD" id="cd06262">
    <property type="entry name" value="metallo-hydrolase-like_MBL-fold"/>
    <property type="match status" value="1"/>
</dbReference>
<accession>A0A540V699</accession>
<dbReference type="PANTHER" id="PTHR46233">
    <property type="entry name" value="HYDROXYACYLGLUTATHIONE HYDROLASE GLOC"/>
    <property type="match status" value="1"/>
</dbReference>
<evidence type="ECO:0000259" key="5">
    <source>
        <dbReference type="SMART" id="SM00849"/>
    </source>
</evidence>
<dbReference type="InterPro" id="IPR051453">
    <property type="entry name" value="MBL_Glyoxalase_II"/>
</dbReference>
<dbReference type="GO" id="GO:0016787">
    <property type="term" value="F:hydrolase activity"/>
    <property type="evidence" value="ECO:0007669"/>
    <property type="project" value="UniProtKB-KW"/>
</dbReference>
<dbReference type="Proteomes" id="UP000315753">
    <property type="component" value="Unassembled WGS sequence"/>
</dbReference>
<dbReference type="GO" id="GO:0046872">
    <property type="term" value="F:metal ion binding"/>
    <property type="evidence" value="ECO:0007669"/>
    <property type="project" value="UniProtKB-KW"/>
</dbReference>
<name>A0A540V699_9BACL</name>
<sequence>MLDVKILSVGPIQANCYIVSNKAKECIIFDPGEEGQRIISTVEKERLKPLAVFLTHAHFDHIGAVDEVRNAFHIPVYIHKEEEDWLLDPSKNGSGKFADLPTIRLQPADSIIDREQEFEIGGMKFQAVFTPGHSPGSISYIFKEDGFAIVGDTLFQGSIGRTDLLGGSMDILLKSIHEKLLVLPDDFIIYPGHGPYTTPAYEMEMNPFLHGF</sequence>
<dbReference type="SUPFAM" id="SSF56281">
    <property type="entry name" value="Metallo-hydrolase/oxidoreductase"/>
    <property type="match status" value="1"/>
</dbReference>
<dbReference type="SMART" id="SM00849">
    <property type="entry name" value="Lactamase_B"/>
    <property type="match status" value="1"/>
</dbReference>
<dbReference type="Pfam" id="PF00753">
    <property type="entry name" value="Lactamase_B"/>
    <property type="match status" value="1"/>
</dbReference>
<keyword evidence="4" id="KW-0862">Zinc</keyword>
<organism evidence="6 7">
    <name type="scientific">Ureibacillus terrenus</name>
    <dbReference type="NCBI Taxonomy" id="118246"/>
    <lineage>
        <taxon>Bacteria</taxon>
        <taxon>Bacillati</taxon>
        <taxon>Bacillota</taxon>
        <taxon>Bacilli</taxon>
        <taxon>Bacillales</taxon>
        <taxon>Caryophanaceae</taxon>
        <taxon>Ureibacillus</taxon>
    </lineage>
</organism>
<evidence type="ECO:0000256" key="3">
    <source>
        <dbReference type="ARBA" id="ARBA00022801"/>
    </source>
</evidence>
<dbReference type="PANTHER" id="PTHR46233:SF3">
    <property type="entry name" value="HYDROXYACYLGLUTATHIONE HYDROLASE GLOC"/>
    <property type="match status" value="1"/>
</dbReference>
<dbReference type="InterPro" id="IPR036866">
    <property type="entry name" value="RibonucZ/Hydroxyglut_hydro"/>
</dbReference>
<reference evidence="6 7" key="1">
    <citation type="submission" date="2019-06" db="EMBL/GenBank/DDBJ databases">
        <title>Genome sequence of Ureibacillus terrenus.</title>
        <authorList>
            <person name="Maclea K.S."/>
            <person name="Simoes M."/>
        </authorList>
    </citation>
    <scope>NUCLEOTIDE SEQUENCE [LARGE SCALE GENOMIC DNA]</scope>
    <source>
        <strain evidence="6 7">ATCC BAA-384</strain>
    </source>
</reference>
<comment type="caution">
    <text evidence="6">The sequence shown here is derived from an EMBL/GenBank/DDBJ whole genome shotgun (WGS) entry which is preliminary data.</text>
</comment>
<evidence type="ECO:0000313" key="7">
    <source>
        <dbReference type="Proteomes" id="UP000315753"/>
    </source>
</evidence>
<keyword evidence="2" id="KW-0479">Metal-binding</keyword>
<evidence type="ECO:0000256" key="4">
    <source>
        <dbReference type="ARBA" id="ARBA00022833"/>
    </source>
</evidence>
<feature type="domain" description="Metallo-beta-lactamase" evidence="5">
    <location>
        <begin position="13"/>
        <end position="193"/>
    </location>
</feature>
<dbReference type="Gene3D" id="3.60.15.10">
    <property type="entry name" value="Ribonuclease Z/Hydroxyacylglutathione hydrolase-like"/>
    <property type="match status" value="1"/>
</dbReference>
<dbReference type="InterPro" id="IPR001279">
    <property type="entry name" value="Metallo-B-lactamas"/>
</dbReference>
<evidence type="ECO:0000313" key="6">
    <source>
        <dbReference type="EMBL" id="TQE92276.1"/>
    </source>
</evidence>
<comment type="cofactor">
    <cofactor evidence="1">
        <name>Zn(2+)</name>
        <dbReference type="ChEBI" id="CHEBI:29105"/>
    </cofactor>
</comment>
<evidence type="ECO:0000256" key="1">
    <source>
        <dbReference type="ARBA" id="ARBA00001947"/>
    </source>
</evidence>
<gene>
    <name evidence="6" type="ORF">FKZ59_00790</name>
</gene>
<dbReference type="OrthoDB" id="9802248at2"/>
<proteinExistence type="predicted"/>
<dbReference type="EMBL" id="VIGD01000001">
    <property type="protein sequence ID" value="TQE92276.1"/>
    <property type="molecule type" value="Genomic_DNA"/>
</dbReference>
<keyword evidence="3 6" id="KW-0378">Hydrolase</keyword>